<dbReference type="PROSITE" id="PS50910">
    <property type="entry name" value="HEPN"/>
    <property type="match status" value="1"/>
</dbReference>
<evidence type="ECO:0000313" key="2">
    <source>
        <dbReference type="EMBL" id="PSB01397.1"/>
    </source>
</evidence>
<accession>A0A2T1BZQ3</accession>
<dbReference type="Gene3D" id="1.20.120.330">
    <property type="entry name" value="Nucleotidyltransferases domain 2"/>
    <property type="match status" value="1"/>
</dbReference>
<dbReference type="AlphaFoldDB" id="A0A2T1BZQ3"/>
<dbReference type="Pfam" id="PF05168">
    <property type="entry name" value="HEPN"/>
    <property type="match status" value="1"/>
</dbReference>
<dbReference type="SMART" id="SM00748">
    <property type="entry name" value="HEPN"/>
    <property type="match status" value="1"/>
</dbReference>
<reference evidence="2 3" key="2">
    <citation type="submission" date="2018-03" db="EMBL/GenBank/DDBJ databases">
        <title>The ancient ancestry and fast evolution of plastids.</title>
        <authorList>
            <person name="Moore K.R."/>
            <person name="Magnabosco C."/>
            <person name="Momper L."/>
            <person name="Gold D.A."/>
            <person name="Bosak T."/>
            <person name="Fournier G.P."/>
        </authorList>
    </citation>
    <scope>NUCLEOTIDE SEQUENCE [LARGE SCALE GENOMIC DNA]</scope>
    <source>
        <strain evidence="2 3">CCAP 1448/3</strain>
    </source>
</reference>
<sequence length="145" mass="16713">MNQAKRILVQMWLKKAQIDLLVAQKLANDFPDVAIYHCQQSAEKALKGFLILHDRDPGKTHNIDSLLREVGSIRPELPRELKEATKLTQYNQLYRYPEEATEDFNPTPGEVSKAFYTAKAVYEKICEAMPHEILPKPQQKPDIPR</sequence>
<gene>
    <name evidence="2" type="ORF">C7B64_18585</name>
</gene>
<organism evidence="2 3">
    <name type="scientific">Merismopedia glauca CCAP 1448/3</name>
    <dbReference type="NCBI Taxonomy" id="1296344"/>
    <lineage>
        <taxon>Bacteria</taxon>
        <taxon>Bacillati</taxon>
        <taxon>Cyanobacteriota</taxon>
        <taxon>Cyanophyceae</taxon>
        <taxon>Synechococcales</taxon>
        <taxon>Merismopediaceae</taxon>
        <taxon>Merismopedia</taxon>
    </lineage>
</organism>
<dbReference type="EMBL" id="PVWJ01000110">
    <property type="protein sequence ID" value="PSB01397.1"/>
    <property type="molecule type" value="Genomic_DNA"/>
</dbReference>
<dbReference type="InterPro" id="IPR007842">
    <property type="entry name" value="HEPN_dom"/>
</dbReference>
<dbReference type="OrthoDB" id="9808176at2"/>
<keyword evidence="3" id="KW-1185">Reference proteome</keyword>
<reference evidence="2 3" key="1">
    <citation type="submission" date="2018-02" db="EMBL/GenBank/DDBJ databases">
        <authorList>
            <person name="Cohen D.B."/>
            <person name="Kent A.D."/>
        </authorList>
    </citation>
    <scope>NUCLEOTIDE SEQUENCE [LARGE SCALE GENOMIC DNA]</scope>
    <source>
        <strain evidence="2 3">CCAP 1448/3</strain>
    </source>
</reference>
<comment type="caution">
    <text evidence="2">The sequence shown here is derived from an EMBL/GenBank/DDBJ whole genome shotgun (WGS) entry which is preliminary data.</text>
</comment>
<feature type="domain" description="HEPN" evidence="1">
    <location>
        <begin position="12"/>
        <end position="121"/>
    </location>
</feature>
<dbReference type="SUPFAM" id="SSF81593">
    <property type="entry name" value="Nucleotidyltransferase substrate binding subunit/domain"/>
    <property type="match status" value="1"/>
</dbReference>
<name>A0A2T1BZQ3_9CYAN</name>
<proteinExistence type="predicted"/>
<evidence type="ECO:0000313" key="3">
    <source>
        <dbReference type="Proteomes" id="UP000238762"/>
    </source>
</evidence>
<protein>
    <recommendedName>
        <fullName evidence="1">HEPN domain-containing protein</fullName>
    </recommendedName>
</protein>
<evidence type="ECO:0000259" key="1">
    <source>
        <dbReference type="PROSITE" id="PS50910"/>
    </source>
</evidence>
<dbReference type="RefSeq" id="WP_106290146.1">
    <property type="nucleotide sequence ID" value="NZ_CAWNTC010000141.1"/>
</dbReference>
<dbReference type="Proteomes" id="UP000238762">
    <property type="component" value="Unassembled WGS sequence"/>
</dbReference>